<proteinExistence type="predicted"/>
<evidence type="ECO:0008006" key="3">
    <source>
        <dbReference type="Google" id="ProtNLM"/>
    </source>
</evidence>
<accession>A0ABN1JM26</accession>
<name>A0ABN1JM26_9CLOT</name>
<comment type="caution">
    <text evidence="1">The sequence shown here is derived from an EMBL/GenBank/DDBJ whole genome shotgun (WGS) entry which is preliminary data.</text>
</comment>
<dbReference type="Pfam" id="PF13412">
    <property type="entry name" value="HTH_24"/>
    <property type="match status" value="1"/>
</dbReference>
<organism evidence="1 2">
    <name type="scientific">Clostridium oceanicum</name>
    <dbReference type="NCBI Taxonomy" id="1543"/>
    <lineage>
        <taxon>Bacteria</taxon>
        <taxon>Bacillati</taxon>
        <taxon>Bacillota</taxon>
        <taxon>Clostridia</taxon>
        <taxon>Eubacteriales</taxon>
        <taxon>Clostridiaceae</taxon>
        <taxon>Clostridium</taxon>
    </lineage>
</organism>
<dbReference type="Proteomes" id="UP001501510">
    <property type="component" value="Unassembled WGS sequence"/>
</dbReference>
<evidence type="ECO:0000313" key="1">
    <source>
        <dbReference type="EMBL" id="GAA0742493.1"/>
    </source>
</evidence>
<dbReference type="EMBL" id="BAAACG010000010">
    <property type="protein sequence ID" value="GAA0742493.1"/>
    <property type="molecule type" value="Genomic_DNA"/>
</dbReference>
<keyword evidence="2" id="KW-1185">Reference proteome</keyword>
<sequence>MLNSNYILTFGLKESENQIIKNHLDSTKCKIITTENYTDLITESYFLSIINGKKLNHNESNDLIEFYLEVDSNLSKKIILDQKPNTLSDASKATIFTSFEDLEKNIDKIIEKAYRKSKKAETNAASLRYAIRILSEIKKYPGISTNELSKKINRTSLVVQRYIEALGIAGESIEYDKNLKGWNLKNGKSLLMEDL</sequence>
<evidence type="ECO:0000313" key="2">
    <source>
        <dbReference type="Proteomes" id="UP001501510"/>
    </source>
</evidence>
<protein>
    <recommendedName>
        <fullName evidence="3">Helix-turn-helix type 11 domain-containing protein</fullName>
    </recommendedName>
</protein>
<dbReference type="RefSeq" id="WP_343761993.1">
    <property type="nucleotide sequence ID" value="NZ_BAAACG010000010.1"/>
</dbReference>
<reference evidence="1 2" key="1">
    <citation type="journal article" date="2019" name="Int. J. Syst. Evol. Microbiol.">
        <title>The Global Catalogue of Microorganisms (GCM) 10K type strain sequencing project: providing services to taxonomists for standard genome sequencing and annotation.</title>
        <authorList>
            <consortium name="The Broad Institute Genomics Platform"/>
            <consortium name="The Broad Institute Genome Sequencing Center for Infectious Disease"/>
            <person name="Wu L."/>
            <person name="Ma J."/>
        </authorList>
    </citation>
    <scope>NUCLEOTIDE SEQUENCE [LARGE SCALE GENOMIC DNA]</scope>
    <source>
        <strain evidence="1 2">JCM 1407</strain>
    </source>
</reference>
<gene>
    <name evidence="1" type="ORF">GCM10008906_25090</name>
</gene>